<accession>A0A9P1CBN2</accession>
<dbReference type="EMBL" id="CAMXCT010001290">
    <property type="protein sequence ID" value="CAI3988674.1"/>
    <property type="molecule type" value="Genomic_DNA"/>
</dbReference>
<sequence>MQASNTAAAQSGSTARHNVDVEQCDKSCRHNYTRIRTRQRKEQERGICGKETAQRHSKALGTTTTKRRQRRARGPSFGPTPDQTRATEYYQAQSEAASATTGGHSNYAKFLAPHARLKRPLEPPRSQGEGSVYSRVLPRCERELPLVAAEVAKTPRKSARRSYLCSEARAVSATLGSKAEKREGKEGGDSDGGAEGFEPNVSARLQLGSRDPGVVPARHLQASYEVSCVRGKAPSPSGNTA</sequence>
<evidence type="ECO:0000313" key="4">
    <source>
        <dbReference type="Proteomes" id="UP001152797"/>
    </source>
</evidence>
<feature type="region of interest" description="Disordered" evidence="1">
    <location>
        <begin position="1"/>
        <end position="105"/>
    </location>
</feature>
<keyword evidence="4" id="KW-1185">Reference proteome</keyword>
<evidence type="ECO:0000313" key="3">
    <source>
        <dbReference type="EMBL" id="CAL4775986.1"/>
    </source>
</evidence>
<feature type="compositionally biased region" description="Polar residues" evidence="1">
    <location>
        <begin position="1"/>
        <end position="16"/>
    </location>
</feature>
<organism evidence="2">
    <name type="scientific">Cladocopium goreaui</name>
    <dbReference type="NCBI Taxonomy" id="2562237"/>
    <lineage>
        <taxon>Eukaryota</taxon>
        <taxon>Sar</taxon>
        <taxon>Alveolata</taxon>
        <taxon>Dinophyceae</taxon>
        <taxon>Suessiales</taxon>
        <taxon>Symbiodiniaceae</taxon>
        <taxon>Cladocopium</taxon>
    </lineage>
</organism>
<feature type="compositionally biased region" description="Basic residues" evidence="1">
    <location>
        <begin position="29"/>
        <end position="39"/>
    </location>
</feature>
<protein>
    <submittedName>
        <fullName evidence="2">Uncharacterized protein</fullName>
    </submittedName>
</protein>
<evidence type="ECO:0000256" key="1">
    <source>
        <dbReference type="SAM" id="MobiDB-lite"/>
    </source>
</evidence>
<comment type="caution">
    <text evidence="2">The sequence shown here is derived from an EMBL/GenBank/DDBJ whole genome shotgun (WGS) entry which is preliminary data.</text>
</comment>
<feature type="compositionally biased region" description="Polar residues" evidence="1">
    <location>
        <begin position="81"/>
        <end position="104"/>
    </location>
</feature>
<name>A0A9P1CBN2_9DINO</name>
<proteinExistence type="predicted"/>
<dbReference type="EMBL" id="CAMXCT030001290">
    <property type="protein sequence ID" value="CAL4775986.1"/>
    <property type="molecule type" value="Genomic_DNA"/>
</dbReference>
<feature type="compositionally biased region" description="Basic and acidic residues" evidence="1">
    <location>
        <begin position="40"/>
        <end position="54"/>
    </location>
</feature>
<gene>
    <name evidence="2" type="ORF">C1SCF055_LOCUS15806</name>
</gene>
<reference evidence="3 4" key="2">
    <citation type="submission" date="2024-05" db="EMBL/GenBank/DDBJ databases">
        <authorList>
            <person name="Chen Y."/>
            <person name="Shah S."/>
            <person name="Dougan E. K."/>
            <person name="Thang M."/>
            <person name="Chan C."/>
        </authorList>
    </citation>
    <scope>NUCLEOTIDE SEQUENCE [LARGE SCALE GENOMIC DNA]</scope>
</reference>
<reference evidence="2" key="1">
    <citation type="submission" date="2022-10" db="EMBL/GenBank/DDBJ databases">
        <authorList>
            <person name="Chen Y."/>
            <person name="Dougan E. K."/>
            <person name="Chan C."/>
            <person name="Rhodes N."/>
            <person name="Thang M."/>
        </authorList>
    </citation>
    <scope>NUCLEOTIDE SEQUENCE</scope>
</reference>
<dbReference type="Proteomes" id="UP001152797">
    <property type="component" value="Unassembled WGS sequence"/>
</dbReference>
<dbReference type="AlphaFoldDB" id="A0A9P1CBN2"/>
<dbReference type="EMBL" id="CAMXCT020001290">
    <property type="protein sequence ID" value="CAL1142049.1"/>
    <property type="molecule type" value="Genomic_DNA"/>
</dbReference>
<feature type="region of interest" description="Disordered" evidence="1">
    <location>
        <begin position="174"/>
        <end position="216"/>
    </location>
</feature>
<feature type="compositionally biased region" description="Basic and acidic residues" evidence="1">
    <location>
        <begin position="178"/>
        <end position="188"/>
    </location>
</feature>
<feature type="compositionally biased region" description="Basic and acidic residues" evidence="1">
    <location>
        <begin position="17"/>
        <end position="28"/>
    </location>
</feature>
<evidence type="ECO:0000313" key="2">
    <source>
        <dbReference type="EMBL" id="CAI3988674.1"/>
    </source>
</evidence>